<organism evidence="2 3">
    <name type="scientific">Steinernema glaseri</name>
    <dbReference type="NCBI Taxonomy" id="37863"/>
    <lineage>
        <taxon>Eukaryota</taxon>
        <taxon>Metazoa</taxon>
        <taxon>Ecdysozoa</taxon>
        <taxon>Nematoda</taxon>
        <taxon>Chromadorea</taxon>
        <taxon>Rhabditida</taxon>
        <taxon>Tylenchina</taxon>
        <taxon>Panagrolaimomorpha</taxon>
        <taxon>Strongyloidoidea</taxon>
        <taxon>Steinernematidae</taxon>
        <taxon>Steinernema</taxon>
    </lineage>
</organism>
<evidence type="ECO:0000313" key="2">
    <source>
        <dbReference type="Proteomes" id="UP000095287"/>
    </source>
</evidence>
<evidence type="ECO:0000256" key="1">
    <source>
        <dbReference type="SAM" id="MobiDB-lite"/>
    </source>
</evidence>
<feature type="region of interest" description="Disordered" evidence="1">
    <location>
        <begin position="99"/>
        <end position="129"/>
    </location>
</feature>
<accession>A0A1I7Y1G8</accession>
<feature type="compositionally biased region" description="Basic and acidic residues" evidence="1">
    <location>
        <begin position="16"/>
        <end position="26"/>
    </location>
</feature>
<dbReference type="WBParaSite" id="L893_g11769.t1">
    <property type="protein sequence ID" value="L893_g11769.t1"/>
    <property type="gene ID" value="L893_g11769"/>
</dbReference>
<protein>
    <submittedName>
        <fullName evidence="3">Uncharacterized protein</fullName>
    </submittedName>
</protein>
<feature type="compositionally biased region" description="Basic and acidic residues" evidence="1">
    <location>
        <begin position="111"/>
        <end position="129"/>
    </location>
</feature>
<evidence type="ECO:0000313" key="3">
    <source>
        <dbReference type="WBParaSite" id="L893_g11769.t1"/>
    </source>
</evidence>
<feature type="compositionally biased region" description="Acidic residues" evidence="1">
    <location>
        <begin position="99"/>
        <end position="110"/>
    </location>
</feature>
<proteinExistence type="predicted"/>
<feature type="region of interest" description="Disordered" evidence="1">
    <location>
        <begin position="15"/>
        <end position="38"/>
    </location>
</feature>
<dbReference type="Proteomes" id="UP000095287">
    <property type="component" value="Unplaced"/>
</dbReference>
<sequence>MYNYMILLRRRLFPKKRPDSGDERQSEFSVPEAVENEVDDAVVETGEVEEEVVLLEVAYVEEKDHVRDDDEKERHAGLDHLSVLENAACTVVRHQFPDLEADGDVEEDAEEHSGDPEDEHKGPHFGDEALGKVAFRGDDVVRFGGALLEEVADGSGEQDEQEGS</sequence>
<dbReference type="AlphaFoldDB" id="A0A1I7Y1G8"/>
<reference evidence="3" key="1">
    <citation type="submission" date="2016-11" db="UniProtKB">
        <authorList>
            <consortium name="WormBaseParasite"/>
        </authorList>
    </citation>
    <scope>IDENTIFICATION</scope>
</reference>
<keyword evidence="2" id="KW-1185">Reference proteome</keyword>
<name>A0A1I7Y1G8_9BILA</name>